<feature type="compositionally biased region" description="Polar residues" evidence="6">
    <location>
        <begin position="1339"/>
        <end position="1355"/>
    </location>
</feature>
<evidence type="ECO:0000256" key="6">
    <source>
        <dbReference type="SAM" id="MobiDB-lite"/>
    </source>
</evidence>
<dbReference type="InterPro" id="IPR029058">
    <property type="entry name" value="AB_hydrolase_fold"/>
</dbReference>
<keyword evidence="5" id="KW-0325">Glycoprotein</keyword>
<organism evidence="7 8">
    <name type="scientific">Pseudocercospora eumusae</name>
    <dbReference type="NCBI Taxonomy" id="321146"/>
    <lineage>
        <taxon>Eukaryota</taxon>
        <taxon>Fungi</taxon>
        <taxon>Dikarya</taxon>
        <taxon>Ascomycota</taxon>
        <taxon>Pezizomycotina</taxon>
        <taxon>Dothideomycetes</taxon>
        <taxon>Dothideomycetidae</taxon>
        <taxon>Mycosphaerellales</taxon>
        <taxon>Mycosphaerellaceae</taxon>
        <taxon>Pseudocercospora</taxon>
    </lineage>
</organism>
<feature type="compositionally biased region" description="Polar residues" evidence="6">
    <location>
        <begin position="1708"/>
        <end position="1719"/>
    </location>
</feature>
<feature type="region of interest" description="Disordered" evidence="6">
    <location>
        <begin position="1813"/>
        <end position="1905"/>
    </location>
</feature>
<feature type="compositionally biased region" description="Polar residues" evidence="6">
    <location>
        <begin position="856"/>
        <end position="871"/>
    </location>
</feature>
<feature type="compositionally biased region" description="Basic and acidic residues" evidence="6">
    <location>
        <begin position="1357"/>
        <end position="1367"/>
    </location>
</feature>
<feature type="region of interest" description="Disordered" evidence="6">
    <location>
        <begin position="980"/>
        <end position="1021"/>
    </location>
</feature>
<protein>
    <recommendedName>
        <fullName evidence="9">Carboxypeptidase</fullName>
    </recommendedName>
</protein>
<dbReference type="STRING" id="321146.A0A139HBL0"/>
<name>A0A139HBL0_9PEZI</name>
<proteinExistence type="inferred from homology"/>
<dbReference type="OrthoDB" id="9975114at2759"/>
<feature type="compositionally biased region" description="Polar residues" evidence="6">
    <location>
        <begin position="1456"/>
        <end position="1465"/>
    </location>
</feature>
<keyword evidence="4" id="KW-0378">Hydrolase</keyword>
<feature type="region of interest" description="Disordered" evidence="6">
    <location>
        <begin position="1033"/>
        <end position="1065"/>
    </location>
</feature>
<feature type="region of interest" description="Disordered" evidence="6">
    <location>
        <begin position="1262"/>
        <end position="1281"/>
    </location>
</feature>
<evidence type="ECO:0000313" key="7">
    <source>
        <dbReference type="EMBL" id="KXS99833.1"/>
    </source>
</evidence>
<dbReference type="GO" id="GO:0000324">
    <property type="term" value="C:fungal-type vacuole"/>
    <property type="evidence" value="ECO:0007669"/>
    <property type="project" value="TreeGrafter"/>
</dbReference>
<feature type="region of interest" description="Disordered" evidence="6">
    <location>
        <begin position="1339"/>
        <end position="1466"/>
    </location>
</feature>
<keyword evidence="8" id="KW-1185">Reference proteome</keyword>
<feature type="region of interest" description="Disordered" evidence="6">
    <location>
        <begin position="1208"/>
        <end position="1234"/>
    </location>
</feature>
<feature type="compositionally biased region" description="Polar residues" evidence="6">
    <location>
        <begin position="1657"/>
        <end position="1670"/>
    </location>
</feature>
<evidence type="ECO:0000256" key="4">
    <source>
        <dbReference type="ARBA" id="ARBA00022801"/>
    </source>
</evidence>
<dbReference type="PROSITE" id="PS00560">
    <property type="entry name" value="CARBOXYPEPT_SER_HIS"/>
    <property type="match status" value="1"/>
</dbReference>
<dbReference type="Gene3D" id="3.40.50.1820">
    <property type="entry name" value="alpha/beta hydrolase"/>
    <property type="match status" value="1"/>
</dbReference>
<evidence type="ECO:0000256" key="1">
    <source>
        <dbReference type="ARBA" id="ARBA00009431"/>
    </source>
</evidence>
<feature type="region of interest" description="Disordered" evidence="6">
    <location>
        <begin position="1631"/>
        <end position="1686"/>
    </location>
</feature>
<comment type="caution">
    <text evidence="7">The sequence shown here is derived from an EMBL/GenBank/DDBJ whole genome shotgun (WGS) entry which is preliminary data.</text>
</comment>
<dbReference type="SUPFAM" id="SSF53474">
    <property type="entry name" value="alpha/beta-Hydrolases"/>
    <property type="match status" value="1"/>
</dbReference>
<dbReference type="GO" id="GO:0006508">
    <property type="term" value="P:proteolysis"/>
    <property type="evidence" value="ECO:0007669"/>
    <property type="project" value="UniProtKB-KW"/>
</dbReference>
<dbReference type="EMBL" id="LFZN01000085">
    <property type="protein sequence ID" value="KXS99833.1"/>
    <property type="molecule type" value="Genomic_DNA"/>
</dbReference>
<feature type="compositionally biased region" description="Polar residues" evidence="6">
    <location>
        <begin position="998"/>
        <end position="1010"/>
    </location>
</feature>
<feature type="compositionally biased region" description="Polar residues" evidence="6">
    <location>
        <begin position="1821"/>
        <end position="1843"/>
    </location>
</feature>
<feature type="region of interest" description="Disordered" evidence="6">
    <location>
        <begin position="1511"/>
        <end position="1531"/>
    </location>
</feature>
<dbReference type="PRINTS" id="PR00724">
    <property type="entry name" value="CRBOXYPTASEC"/>
</dbReference>
<sequence>MNVSDSSRHGMREWQMLTFTQLFALPPALLAAIIAFSSSAAHAQYPPPPSYRSILTSPIHQNVTVAYKQPTNGTCTTAFETQKQYTGYISLPPYTLAPIQQNYSINTFFWFIEARQTPETAPLTIWLNGGPGSSSMFGLFNEAGPCEVVQMADGTYGTQMRPFGFDRASNILFIDQPNQVGFSYDVATNASLDLFANEVYEPPTPPSKELPGFMYLNGTFGTASKNAAKPYATTANTTEIAAAATWHFLQTWLSTFSQYNPATRPNVTTPNSSDEAAGIHLCTESYGGKYAPVFSSYFEKQNEALASGLLPANDTLAIKLQSVSIINGLVDDLIQDYYYPSFAYNNTYKIQLIDQTAQLNAINNYTTKCLPAIQSCRAALATTSNLYGDDERINDLCESAQYTCNNLTVLAAAAGYDYYDIRQQLQSPDPSAAYQEYLNYGSVLEAIGAPVNYTESNRYVQEGFISTGDTIRGGGIQDLADLLKAGVRVALIYGDADFICNWYGGQAVAFAVANALPAYPVATGVSSSGAGTPPSYASGFAQAGFAEIVVNDSYVGGAVRQYGNLSFSRVYNAGHFVPYYQPETAFQIFARVILGTDLSTGTDVDLSTFISSGPANSTYTQKARSAPDPTCWVRNWQSSCSDDDTNAMKAGKGVVSFGIYYQDSSSISLPSTTVQAGVPGNPMTTTSSGTRGAHGATGTSSALTGVYTATGTPTPSGAAMRLAAGLELGNGLCPIALVFAVASLIAGAIFFTALLDLDLLDLFNHPSAFDSSSLRPQLFATCQTCGRTTFIMPSGLGEACAASQCPWYKRARQQERPASGAYTLKTRLTEAPTTATATMLSRSNSSAGERLRRAKSMSSTHTAASGQAQRLSTSIAAQNTRLQAEVAAVEACERARQLGEPTVFTSKPRPNRRRSQASGRTEGSHFEDARRRSVNQAETLRPKPSSASSFAHNRASLPSQTRADVFDEAKVITRRRSIISPVPSATDSGCSRAPSISAARQSRQRQSVDTDGSPAPRYSQCVKERQTTLQLSMLSNEVTPEEGTPFTAPRSPPRPARPSIRETQTDEDIRKMATSAYLQDLERKRVREHKSFIFGSFQKRRATGNGFNTSLPPFNYADDGDGAPVPTNPAVGAPAIRAETKSRHFSSSIKSRIKNAFRRTSRAASSMPAQQVQASQFHFTVKDYDPTDEPGGPFDFGDPFMTIAAEEPRIALPSPQTRPTSKVSTDKDGSAKSRVTSWTNSTVAAFSSIRTNAATAYLKDQAPALHRSDSQHTLRKRSSFLGGPFRDKLRRVSKAELKDSEESMGLYSALQKRIRSSKSSDPIHQPLISAPLELAAGQNSSQTLNARASLPSQRYPQAEDARSDFDSPIRSTTPQPNAYGIDIPSPVHEVTSPAQTNDDNDSTVLHHAVHGSGGSSVKSGLKRRSAVKAPPPSQDALARRVERASNRWKSPLDELSPSNSRSTVRMSEDNPYILPSLSQTVKQVTPVNDLPHHRKAVNLLSPRSDVISPSVYSRATDGASPRPDSPEAYEPTTTITITGHEVRRYSISPPKRIDDKQYRGHESGTWRKWLSDEMNTTLGSDEKQVRLPHSIFVNPPAQRQDSGVSSLTTAVPGHKRSVASITAELRSVSPLSFHSEDRPVSRASSQVSAMNGRYPVINSSRNTSQHSLATSRKASPPPPARPDSSEGRLLHSVAMAKKPSIDAALHSTANGRTRANSRSAGLGQMSAGAHSQSALESKQNLNIEAASGNGRLSAASTASPGKAFGRPKSAYELRVNYKNTANAVSKPLEVRRKAIENGENSMLEDSTLFNITAGPYAAPRSPSTNQENTRPMDSPLQSLSSSEWLAAGSSKKRDVRRFTASPGNSQTYGSRKEPSPGQRLVTNWLDDRKSRENLQPSKESTPAFV</sequence>
<feature type="compositionally biased region" description="Basic and acidic residues" evidence="6">
    <location>
        <begin position="922"/>
        <end position="931"/>
    </location>
</feature>
<feature type="compositionally biased region" description="Polar residues" evidence="6">
    <location>
        <begin position="833"/>
        <end position="847"/>
    </location>
</feature>
<dbReference type="PANTHER" id="PTHR11802:SF404">
    <property type="entry name" value="CARBOXYPEPTIDASE"/>
    <property type="match status" value="1"/>
</dbReference>
<dbReference type="GO" id="GO:0004185">
    <property type="term" value="F:serine-type carboxypeptidase activity"/>
    <property type="evidence" value="ECO:0007669"/>
    <property type="project" value="InterPro"/>
</dbReference>
<dbReference type="Pfam" id="PF00450">
    <property type="entry name" value="Peptidase_S10"/>
    <property type="match status" value="1"/>
</dbReference>
<keyword evidence="3" id="KW-0645">Protease</keyword>
<dbReference type="InterPro" id="IPR001563">
    <property type="entry name" value="Peptidase_S10"/>
</dbReference>
<feature type="region of interest" description="Disordered" evidence="6">
    <location>
        <begin position="1708"/>
        <end position="1736"/>
    </location>
</feature>
<gene>
    <name evidence="7" type="ORF">AC578_8872</name>
</gene>
<evidence type="ECO:0000256" key="5">
    <source>
        <dbReference type="ARBA" id="ARBA00023180"/>
    </source>
</evidence>
<feature type="region of interest" description="Disordered" evidence="6">
    <location>
        <begin position="833"/>
        <end position="871"/>
    </location>
</feature>
<keyword evidence="2" id="KW-0121">Carboxypeptidase</keyword>
<feature type="compositionally biased region" description="Polar residues" evidence="6">
    <location>
        <begin position="1214"/>
        <end position="1223"/>
    </location>
</feature>
<evidence type="ECO:0000256" key="3">
    <source>
        <dbReference type="ARBA" id="ARBA00022670"/>
    </source>
</evidence>
<reference evidence="7 8" key="1">
    <citation type="submission" date="2015-07" db="EMBL/GenBank/DDBJ databases">
        <title>Comparative genomics of the Sigatoka disease complex on banana suggests a link between parallel evolutionary changes in Pseudocercospora fijiensis and Pseudocercospora eumusae and increased virulence on the banana host.</title>
        <authorList>
            <person name="Chang T.-C."/>
            <person name="Salvucci A."/>
            <person name="Crous P.W."/>
            <person name="Stergiopoulos I."/>
        </authorList>
    </citation>
    <scope>NUCLEOTIDE SEQUENCE [LARGE SCALE GENOMIC DNA]</scope>
    <source>
        <strain evidence="7 8">CBS 114824</strain>
    </source>
</reference>
<dbReference type="PANTHER" id="PTHR11802">
    <property type="entry name" value="SERINE PROTEASE FAMILY S10 SERINE CARBOXYPEPTIDASE"/>
    <property type="match status" value="1"/>
</dbReference>
<feature type="compositionally biased region" description="Polar residues" evidence="6">
    <location>
        <begin position="1893"/>
        <end position="1905"/>
    </location>
</feature>
<evidence type="ECO:0008006" key="9">
    <source>
        <dbReference type="Google" id="ProtNLM"/>
    </source>
</evidence>
<dbReference type="InterPro" id="IPR033124">
    <property type="entry name" value="Ser_caboxypep_his_AS"/>
</dbReference>
<accession>A0A139HBL0</accession>
<feature type="compositionally biased region" description="Polar residues" evidence="6">
    <location>
        <begin position="945"/>
        <end position="962"/>
    </location>
</feature>
<evidence type="ECO:0000313" key="8">
    <source>
        <dbReference type="Proteomes" id="UP000070133"/>
    </source>
</evidence>
<comment type="similarity">
    <text evidence="1">Belongs to the peptidase S10 family.</text>
</comment>
<feature type="region of interest" description="Disordered" evidence="6">
    <location>
        <begin position="899"/>
        <end position="962"/>
    </location>
</feature>
<dbReference type="Proteomes" id="UP000070133">
    <property type="component" value="Unassembled WGS sequence"/>
</dbReference>
<evidence type="ECO:0000256" key="2">
    <source>
        <dbReference type="ARBA" id="ARBA00022645"/>
    </source>
</evidence>